<accession>A0A3M6Q0V1</accession>
<sequence length="183" mass="19849">MPAPHSPPPPAPPATPGGGWLALKIPPPLVCLAIAAAMYALARWAPLPFAPSPAWPPPPSLWSARGLQWGVVALLALTGLLVAGAARWAFYRYGTTANPLCPQASACIVQTGVYRFSRNPMYLGMALCLAAWAVWLAHPLALLGVPAFVAWMHFFQIRPEESILQSRFGTPYNAYLARVRRWL</sequence>
<keyword evidence="7" id="KW-1185">Reference proteome</keyword>
<comment type="caution">
    <text evidence="6">The sequence shown here is derived from an EMBL/GenBank/DDBJ whole genome shotgun (WGS) entry which is preliminary data.</text>
</comment>
<dbReference type="Gene3D" id="1.20.120.1630">
    <property type="match status" value="1"/>
</dbReference>
<feature type="transmembrane region" description="Helical" evidence="5">
    <location>
        <begin position="25"/>
        <end position="45"/>
    </location>
</feature>
<evidence type="ECO:0000256" key="2">
    <source>
        <dbReference type="ARBA" id="ARBA00022692"/>
    </source>
</evidence>
<dbReference type="GO" id="GO:0032259">
    <property type="term" value="P:methylation"/>
    <property type="evidence" value="ECO:0007669"/>
    <property type="project" value="UniProtKB-KW"/>
</dbReference>
<evidence type="ECO:0000313" key="7">
    <source>
        <dbReference type="Proteomes" id="UP000267035"/>
    </source>
</evidence>
<evidence type="ECO:0000256" key="4">
    <source>
        <dbReference type="ARBA" id="ARBA00023136"/>
    </source>
</evidence>
<name>A0A3M6Q0V1_9BURK</name>
<feature type="transmembrane region" description="Helical" evidence="5">
    <location>
        <begin position="66"/>
        <end position="90"/>
    </location>
</feature>
<keyword evidence="3 5" id="KW-1133">Transmembrane helix</keyword>
<keyword evidence="6" id="KW-0489">Methyltransferase</keyword>
<protein>
    <submittedName>
        <fullName evidence="6">Isoprenylcysteine carboxylmethyltransferase family protein</fullName>
    </submittedName>
</protein>
<dbReference type="PANTHER" id="PTHR12714:SF24">
    <property type="entry name" value="SLR1182 PROTEIN"/>
    <property type="match status" value="1"/>
</dbReference>
<dbReference type="Proteomes" id="UP000267035">
    <property type="component" value="Unassembled WGS sequence"/>
</dbReference>
<reference evidence="6 7" key="1">
    <citation type="submission" date="2018-10" db="EMBL/GenBank/DDBJ databases">
        <title>Comamonadaceae CDC group NO-1 genome sequencing and assembly.</title>
        <authorList>
            <person name="Bernier A.-M."/>
            <person name="Bernard K."/>
        </authorList>
    </citation>
    <scope>NUCLEOTIDE SEQUENCE [LARGE SCALE GENOMIC DNA]</scope>
    <source>
        <strain evidence="6 7">NML161473</strain>
    </source>
</reference>
<dbReference type="RefSeq" id="WP_122254527.1">
    <property type="nucleotide sequence ID" value="NZ_RDQL01000019.1"/>
</dbReference>
<dbReference type="PANTHER" id="PTHR12714">
    <property type="entry name" value="PROTEIN-S ISOPRENYLCYSTEINE O-METHYLTRANSFERASE"/>
    <property type="match status" value="1"/>
</dbReference>
<keyword evidence="6" id="KW-0808">Transferase</keyword>
<dbReference type="InterPro" id="IPR007318">
    <property type="entry name" value="Phopholipid_MeTrfase"/>
</dbReference>
<dbReference type="EMBL" id="RDQL01000019">
    <property type="protein sequence ID" value="RMW96695.1"/>
    <property type="molecule type" value="Genomic_DNA"/>
</dbReference>
<comment type="subcellular location">
    <subcellularLocation>
        <location evidence="1">Endomembrane system</location>
        <topology evidence="1">Multi-pass membrane protein</topology>
    </subcellularLocation>
</comment>
<gene>
    <name evidence="6" type="ORF">EBQ25_10885</name>
</gene>
<feature type="transmembrane region" description="Helical" evidence="5">
    <location>
        <begin position="122"/>
        <end position="149"/>
    </location>
</feature>
<proteinExistence type="predicted"/>
<evidence type="ECO:0000313" key="6">
    <source>
        <dbReference type="EMBL" id="RMW96695.1"/>
    </source>
</evidence>
<evidence type="ECO:0000256" key="1">
    <source>
        <dbReference type="ARBA" id="ARBA00004127"/>
    </source>
</evidence>
<organism evidence="6 7">
    <name type="scientific">Allofranklinella schreckenbergeri</name>
    <dbReference type="NCBI Taxonomy" id="1076744"/>
    <lineage>
        <taxon>Bacteria</taxon>
        <taxon>Pseudomonadati</taxon>
        <taxon>Pseudomonadota</taxon>
        <taxon>Betaproteobacteria</taxon>
        <taxon>Burkholderiales</taxon>
        <taxon>Comamonadaceae</taxon>
        <taxon>Allofranklinella</taxon>
    </lineage>
</organism>
<evidence type="ECO:0000256" key="5">
    <source>
        <dbReference type="SAM" id="Phobius"/>
    </source>
</evidence>
<evidence type="ECO:0000256" key="3">
    <source>
        <dbReference type="ARBA" id="ARBA00022989"/>
    </source>
</evidence>
<dbReference type="GO" id="GO:0008168">
    <property type="term" value="F:methyltransferase activity"/>
    <property type="evidence" value="ECO:0007669"/>
    <property type="project" value="UniProtKB-KW"/>
</dbReference>
<keyword evidence="4 5" id="KW-0472">Membrane</keyword>
<dbReference type="AlphaFoldDB" id="A0A3M6Q0V1"/>
<dbReference type="Pfam" id="PF04191">
    <property type="entry name" value="PEMT"/>
    <property type="match status" value="1"/>
</dbReference>
<keyword evidence="2 5" id="KW-0812">Transmembrane</keyword>
<dbReference type="GO" id="GO:0012505">
    <property type="term" value="C:endomembrane system"/>
    <property type="evidence" value="ECO:0007669"/>
    <property type="project" value="UniProtKB-SubCell"/>
</dbReference>